<evidence type="ECO:0000313" key="3">
    <source>
        <dbReference type="Proteomes" id="UP000256970"/>
    </source>
</evidence>
<keyword evidence="3" id="KW-1185">Reference proteome</keyword>
<evidence type="ECO:0000256" key="1">
    <source>
        <dbReference type="SAM" id="SignalP"/>
    </source>
</evidence>
<organism evidence="2 3">
    <name type="scientific">Tetradesmus obliquus</name>
    <name type="common">Green alga</name>
    <name type="synonym">Acutodesmus obliquus</name>
    <dbReference type="NCBI Taxonomy" id="3088"/>
    <lineage>
        <taxon>Eukaryota</taxon>
        <taxon>Viridiplantae</taxon>
        <taxon>Chlorophyta</taxon>
        <taxon>core chlorophytes</taxon>
        <taxon>Chlorophyceae</taxon>
        <taxon>CS clade</taxon>
        <taxon>Sphaeropleales</taxon>
        <taxon>Scenedesmaceae</taxon>
        <taxon>Tetradesmus</taxon>
    </lineage>
</organism>
<dbReference type="AlphaFoldDB" id="A0A383V7V9"/>
<dbReference type="EMBL" id="FNXT01000066">
    <property type="protein sequence ID" value="SZX60426.1"/>
    <property type="molecule type" value="Genomic_DNA"/>
</dbReference>
<evidence type="ECO:0000313" key="2">
    <source>
        <dbReference type="EMBL" id="SZX60426.1"/>
    </source>
</evidence>
<reference evidence="2 3" key="1">
    <citation type="submission" date="2016-10" db="EMBL/GenBank/DDBJ databases">
        <authorList>
            <person name="Cai Z."/>
        </authorList>
    </citation>
    <scope>NUCLEOTIDE SEQUENCE [LARGE SCALE GENOMIC DNA]</scope>
</reference>
<name>A0A383V7V9_TETOB</name>
<accession>A0A383V7V9</accession>
<keyword evidence="1" id="KW-0732">Signal</keyword>
<dbReference type="Proteomes" id="UP000256970">
    <property type="component" value="Unassembled WGS sequence"/>
</dbReference>
<proteinExistence type="predicted"/>
<gene>
    <name evidence="2" type="ORF">BQ4739_LOCUS972</name>
</gene>
<feature type="chain" id="PRO_5016855266" evidence="1">
    <location>
        <begin position="16"/>
        <end position="375"/>
    </location>
</feature>
<feature type="signal peptide" evidence="1">
    <location>
        <begin position="1"/>
        <end position="15"/>
    </location>
</feature>
<sequence length="375" mass="39757">MPVVVLLALASFSQALPAEFQQQQAAEKKLSINVDGLDPLATLQSFRENLAHGKEALLAPKSPLSIVKAATPEQQQAAAPKPQQQQSLLSSLASSARKLLSQGTWVGTDAPSFNGASMGWYQGYPNRFRAGNAASSMWAAQNGDPNNFGAGYNPYIGGRKLMSQQAVQGQQSSGTWVGTDAPSFNAASMGYYQGYPNRFRAGNAASSMWAAQNGDPNNFGAGYNPYIGGRKLMSQQAVQGQQSSGAWVGTDAPSFNAASMGYYQGYPNRFRAGNAASSMWAAQNGDPNNFGAGYNPYIGGRKLMSQQAVQGQQSSGTWVGTDAPSFNAASMGYYQGYPNRFRAGNAASSMWAAQNGDPNNFGAGYNPYIGGRRMQ</sequence>
<protein>
    <submittedName>
        <fullName evidence="2">Uncharacterized protein</fullName>
    </submittedName>
</protein>